<dbReference type="Pfam" id="PF02630">
    <property type="entry name" value="SCO1-SenC"/>
    <property type="match status" value="1"/>
</dbReference>
<comment type="caution">
    <text evidence="5">The sequence shown here is derived from an EMBL/GenBank/DDBJ whole genome shotgun (WGS) entry which is preliminary data.</text>
</comment>
<proteinExistence type="inferred from homology"/>
<organism evidence="5 6">
    <name type="scientific">Sulfuriferula multivorans</name>
    <dbReference type="NCBI Taxonomy" id="1559896"/>
    <lineage>
        <taxon>Bacteria</taxon>
        <taxon>Pseudomonadati</taxon>
        <taxon>Pseudomonadota</taxon>
        <taxon>Betaproteobacteria</taxon>
        <taxon>Nitrosomonadales</taxon>
        <taxon>Sulfuricellaceae</taxon>
        <taxon>Sulfuriferula</taxon>
    </lineage>
</organism>
<dbReference type="Proteomes" id="UP000286806">
    <property type="component" value="Unassembled WGS sequence"/>
</dbReference>
<dbReference type="CDD" id="cd02968">
    <property type="entry name" value="SCO"/>
    <property type="match status" value="1"/>
</dbReference>
<evidence type="ECO:0000256" key="2">
    <source>
        <dbReference type="PIRSR" id="PIRSR603782-1"/>
    </source>
</evidence>
<evidence type="ECO:0000313" key="6">
    <source>
        <dbReference type="Proteomes" id="UP000286806"/>
    </source>
</evidence>
<comment type="similarity">
    <text evidence="1">Belongs to the SCO1/2 family.</text>
</comment>
<dbReference type="AlphaFoldDB" id="A0A401K082"/>
<dbReference type="PANTHER" id="PTHR12151:SF25">
    <property type="entry name" value="LINALOOL DEHYDRATASE_ISOMERASE DOMAIN-CONTAINING PROTEIN"/>
    <property type="match status" value="1"/>
</dbReference>
<dbReference type="InterPro" id="IPR003782">
    <property type="entry name" value="SCO1/SenC"/>
</dbReference>
<feature type="binding site" evidence="2">
    <location>
        <position position="77"/>
    </location>
    <ligand>
        <name>Cu cation</name>
        <dbReference type="ChEBI" id="CHEBI:23378"/>
    </ligand>
</feature>
<feature type="disulfide bond" description="Redox-active" evidence="3">
    <location>
        <begin position="77"/>
        <end position="81"/>
    </location>
</feature>
<keyword evidence="6" id="KW-1185">Reference proteome</keyword>
<dbReference type="InterPro" id="IPR036249">
    <property type="entry name" value="Thioredoxin-like_sf"/>
</dbReference>
<dbReference type="EMBL" id="BGOW01000047">
    <property type="protein sequence ID" value="GCB02307.1"/>
    <property type="molecule type" value="Genomic_DNA"/>
</dbReference>
<accession>A0A401K082</accession>
<feature type="binding site" evidence="2">
    <location>
        <position position="165"/>
    </location>
    <ligand>
        <name>Cu cation</name>
        <dbReference type="ChEBI" id="CHEBI:23378"/>
    </ligand>
</feature>
<dbReference type="SUPFAM" id="SSF52833">
    <property type="entry name" value="Thioredoxin-like"/>
    <property type="match status" value="1"/>
</dbReference>
<keyword evidence="2" id="KW-0479">Metal-binding</keyword>
<dbReference type="Gene3D" id="3.40.30.10">
    <property type="entry name" value="Glutaredoxin"/>
    <property type="match status" value="1"/>
</dbReference>
<keyword evidence="4" id="KW-0732">Signal</keyword>
<evidence type="ECO:0000256" key="4">
    <source>
        <dbReference type="SAM" id="SignalP"/>
    </source>
</evidence>
<keyword evidence="2" id="KW-0186">Copper</keyword>
<protein>
    <submittedName>
        <fullName evidence="5">SCO1/SenC family protein</fullName>
    </submittedName>
</protein>
<dbReference type="PANTHER" id="PTHR12151">
    <property type="entry name" value="ELECTRON TRANSPORT PROTIN SCO1/SENC FAMILY MEMBER"/>
    <property type="match status" value="1"/>
</dbReference>
<feature type="signal peptide" evidence="4">
    <location>
        <begin position="1"/>
        <end position="26"/>
    </location>
</feature>
<dbReference type="RefSeq" id="WP_124706336.1">
    <property type="nucleotide sequence ID" value="NZ_BGOW01000047.1"/>
</dbReference>
<evidence type="ECO:0000256" key="3">
    <source>
        <dbReference type="PIRSR" id="PIRSR603782-2"/>
    </source>
</evidence>
<evidence type="ECO:0000256" key="1">
    <source>
        <dbReference type="ARBA" id="ARBA00010996"/>
    </source>
</evidence>
<gene>
    <name evidence="5" type="ORF">SFMTTN_3415</name>
</gene>
<dbReference type="OrthoDB" id="8550465at2"/>
<reference evidence="5 6" key="1">
    <citation type="journal article" date="2019" name="Front. Microbiol.">
        <title>Genomes of Neutrophilic Sulfur-Oxidizing Chemolithoautotrophs Representing 9 Proteobacterial Species From 8 Genera.</title>
        <authorList>
            <person name="Watanabe T."/>
            <person name="Kojima H."/>
            <person name="Umezawa K."/>
            <person name="Hori C."/>
            <person name="Takasuka T.E."/>
            <person name="Kato Y."/>
            <person name="Fukui M."/>
        </authorList>
    </citation>
    <scope>NUCLEOTIDE SEQUENCE [LARGE SCALE GENOMIC DNA]</scope>
    <source>
        <strain evidence="5 6">TTN</strain>
    </source>
</reference>
<sequence>MNADKVLKQMLLTVALIVAMPCSLMAQTAGTTDTAKTLPADSLYWLSMPLTDSQGKHFKLRDLAGHLVLVSMFYGDCNTACPIVLENLQRTIAAVQPRDNKLTVLMISLNPTQDTPATLARLGESHHLDKMVFRLSISDNDAHTRAIASALGVKYRVLGGGEINHSTRIVLLDATGRIIASSTQLGAKPDQDFLKQIRAALKPS</sequence>
<dbReference type="GO" id="GO:0046872">
    <property type="term" value="F:metal ion binding"/>
    <property type="evidence" value="ECO:0007669"/>
    <property type="project" value="UniProtKB-KW"/>
</dbReference>
<evidence type="ECO:0000313" key="5">
    <source>
        <dbReference type="EMBL" id="GCB02307.1"/>
    </source>
</evidence>
<name>A0A401K082_9PROT</name>
<feature type="binding site" evidence="2">
    <location>
        <position position="81"/>
    </location>
    <ligand>
        <name>Cu cation</name>
        <dbReference type="ChEBI" id="CHEBI:23378"/>
    </ligand>
</feature>
<feature type="chain" id="PRO_5019425625" evidence="4">
    <location>
        <begin position="27"/>
        <end position="204"/>
    </location>
</feature>
<keyword evidence="3" id="KW-1015">Disulfide bond</keyword>